<protein>
    <submittedName>
        <fullName evidence="2">Uncharacterized protein</fullName>
    </submittedName>
</protein>
<accession>A0A3N4HNR1</accession>
<dbReference type="Proteomes" id="UP000275078">
    <property type="component" value="Unassembled WGS sequence"/>
</dbReference>
<feature type="region of interest" description="Disordered" evidence="1">
    <location>
        <begin position="1"/>
        <end position="32"/>
    </location>
</feature>
<gene>
    <name evidence="2" type="ORF">BJ508DRAFT_33691</name>
</gene>
<keyword evidence="3" id="KW-1185">Reference proteome</keyword>
<sequence>MHGFPSRTSRCQEREPFGSKLVKKSQDSGPDRMWSIGACENSDQLLQPAWHRGSELAAALKEPSSGLSNPGVAYVQRVRSAGLFGIGGGLGRKPRNGVVHDHTVHRFRRPNLAAPASSVLASLNRFKECRADTMPTVTEMASRNSLPLFLACGWGGNGEIWGHDLG</sequence>
<organism evidence="2 3">
    <name type="scientific">Ascobolus immersus RN42</name>
    <dbReference type="NCBI Taxonomy" id="1160509"/>
    <lineage>
        <taxon>Eukaryota</taxon>
        <taxon>Fungi</taxon>
        <taxon>Dikarya</taxon>
        <taxon>Ascomycota</taxon>
        <taxon>Pezizomycotina</taxon>
        <taxon>Pezizomycetes</taxon>
        <taxon>Pezizales</taxon>
        <taxon>Ascobolaceae</taxon>
        <taxon>Ascobolus</taxon>
    </lineage>
</organism>
<proteinExistence type="predicted"/>
<name>A0A3N4HNR1_ASCIM</name>
<evidence type="ECO:0000313" key="3">
    <source>
        <dbReference type="Proteomes" id="UP000275078"/>
    </source>
</evidence>
<dbReference type="AlphaFoldDB" id="A0A3N4HNR1"/>
<evidence type="ECO:0000313" key="2">
    <source>
        <dbReference type="EMBL" id="RPA74586.1"/>
    </source>
</evidence>
<evidence type="ECO:0000256" key="1">
    <source>
        <dbReference type="SAM" id="MobiDB-lite"/>
    </source>
</evidence>
<reference evidence="2 3" key="1">
    <citation type="journal article" date="2018" name="Nat. Ecol. Evol.">
        <title>Pezizomycetes genomes reveal the molecular basis of ectomycorrhizal truffle lifestyle.</title>
        <authorList>
            <person name="Murat C."/>
            <person name="Payen T."/>
            <person name="Noel B."/>
            <person name="Kuo A."/>
            <person name="Morin E."/>
            <person name="Chen J."/>
            <person name="Kohler A."/>
            <person name="Krizsan K."/>
            <person name="Balestrini R."/>
            <person name="Da Silva C."/>
            <person name="Montanini B."/>
            <person name="Hainaut M."/>
            <person name="Levati E."/>
            <person name="Barry K.W."/>
            <person name="Belfiori B."/>
            <person name="Cichocki N."/>
            <person name="Clum A."/>
            <person name="Dockter R.B."/>
            <person name="Fauchery L."/>
            <person name="Guy J."/>
            <person name="Iotti M."/>
            <person name="Le Tacon F."/>
            <person name="Lindquist E.A."/>
            <person name="Lipzen A."/>
            <person name="Malagnac F."/>
            <person name="Mello A."/>
            <person name="Molinier V."/>
            <person name="Miyauchi S."/>
            <person name="Poulain J."/>
            <person name="Riccioni C."/>
            <person name="Rubini A."/>
            <person name="Sitrit Y."/>
            <person name="Splivallo R."/>
            <person name="Traeger S."/>
            <person name="Wang M."/>
            <person name="Zifcakova L."/>
            <person name="Wipf D."/>
            <person name="Zambonelli A."/>
            <person name="Paolocci F."/>
            <person name="Nowrousian M."/>
            <person name="Ottonello S."/>
            <person name="Baldrian P."/>
            <person name="Spatafora J.W."/>
            <person name="Henrissat B."/>
            <person name="Nagy L.G."/>
            <person name="Aury J.M."/>
            <person name="Wincker P."/>
            <person name="Grigoriev I.V."/>
            <person name="Bonfante P."/>
            <person name="Martin F.M."/>
        </authorList>
    </citation>
    <scope>NUCLEOTIDE SEQUENCE [LARGE SCALE GENOMIC DNA]</scope>
    <source>
        <strain evidence="2 3">RN42</strain>
    </source>
</reference>
<dbReference type="EMBL" id="ML119786">
    <property type="protein sequence ID" value="RPA74586.1"/>
    <property type="molecule type" value="Genomic_DNA"/>
</dbReference>